<evidence type="ECO:0000313" key="15">
    <source>
        <dbReference type="EMBL" id="SOB57527.1"/>
    </source>
</evidence>
<dbReference type="InterPro" id="IPR004358">
    <property type="entry name" value="Sig_transdc_His_kin-like_C"/>
</dbReference>
<keyword evidence="5" id="KW-0547">Nucleotide-binding</keyword>
<evidence type="ECO:0000259" key="13">
    <source>
        <dbReference type="PROSITE" id="PS50110"/>
    </source>
</evidence>
<feature type="domain" description="Histidine kinase" evidence="12">
    <location>
        <begin position="98"/>
        <end position="321"/>
    </location>
</feature>
<keyword evidence="4" id="KW-0808">Transferase</keyword>
<dbReference type="Gene3D" id="3.30.565.10">
    <property type="entry name" value="Histidine kinase-like ATPase, C-terminal domain"/>
    <property type="match status" value="1"/>
</dbReference>
<evidence type="ECO:0000256" key="10">
    <source>
        <dbReference type="ARBA" id="ARBA00068150"/>
    </source>
</evidence>
<dbReference type="SMART" id="SM00086">
    <property type="entry name" value="PAC"/>
    <property type="match status" value="1"/>
</dbReference>
<comment type="catalytic activity">
    <reaction evidence="1">
        <text>ATP + protein L-histidine = ADP + protein N-phospho-L-histidine.</text>
        <dbReference type="EC" id="2.7.13.3"/>
    </reaction>
</comment>
<dbReference type="Gene3D" id="1.10.287.130">
    <property type="match status" value="1"/>
</dbReference>
<dbReference type="InterPro" id="IPR000014">
    <property type="entry name" value="PAS"/>
</dbReference>
<dbReference type="Pfam" id="PF08447">
    <property type="entry name" value="PAS_3"/>
    <property type="match status" value="1"/>
</dbReference>
<dbReference type="CDD" id="cd16922">
    <property type="entry name" value="HATPase_EvgS-ArcB-TorS-like"/>
    <property type="match status" value="1"/>
</dbReference>
<dbReference type="InterPro" id="IPR013655">
    <property type="entry name" value="PAS_fold_3"/>
</dbReference>
<dbReference type="InterPro" id="IPR003661">
    <property type="entry name" value="HisK_dim/P_dom"/>
</dbReference>
<evidence type="ECO:0000256" key="5">
    <source>
        <dbReference type="ARBA" id="ARBA00022741"/>
    </source>
</evidence>
<feature type="domain" description="PAC" evidence="14">
    <location>
        <begin position="28"/>
        <end position="80"/>
    </location>
</feature>
<evidence type="ECO:0000256" key="8">
    <source>
        <dbReference type="ARBA" id="ARBA00023012"/>
    </source>
</evidence>
<feature type="modified residue" description="4-aspartylphosphate" evidence="11">
    <location>
        <position position="394"/>
    </location>
</feature>
<dbReference type="GO" id="GO:0000155">
    <property type="term" value="F:phosphorelay sensor kinase activity"/>
    <property type="evidence" value="ECO:0007669"/>
    <property type="project" value="InterPro"/>
</dbReference>
<dbReference type="AlphaFoldDB" id="A0A2C8F568"/>
<dbReference type="Pfam" id="PF00512">
    <property type="entry name" value="HisKA"/>
    <property type="match status" value="1"/>
</dbReference>
<keyword evidence="7" id="KW-0067">ATP-binding</keyword>
<dbReference type="CDD" id="cd00130">
    <property type="entry name" value="PAS"/>
    <property type="match status" value="1"/>
</dbReference>
<dbReference type="FunFam" id="3.30.565.10:FF:000010">
    <property type="entry name" value="Sensor histidine kinase RcsC"/>
    <property type="match status" value="1"/>
</dbReference>
<dbReference type="EC" id="2.7.13.3" evidence="2"/>
<dbReference type="SUPFAM" id="SSF55874">
    <property type="entry name" value="ATPase domain of HSP90 chaperone/DNA topoisomerase II/histidine kinase"/>
    <property type="match status" value="1"/>
</dbReference>
<evidence type="ECO:0000259" key="14">
    <source>
        <dbReference type="PROSITE" id="PS50113"/>
    </source>
</evidence>
<dbReference type="Gene3D" id="3.30.450.20">
    <property type="entry name" value="PAS domain"/>
    <property type="match status" value="1"/>
</dbReference>
<keyword evidence="8" id="KW-0902">Two-component regulatory system</keyword>
<gene>
    <name evidence="15" type="ORF">DPRO_0643</name>
</gene>
<evidence type="ECO:0000256" key="7">
    <source>
        <dbReference type="ARBA" id="ARBA00022840"/>
    </source>
</evidence>
<evidence type="ECO:0000259" key="12">
    <source>
        <dbReference type="PROSITE" id="PS50109"/>
    </source>
</evidence>
<dbReference type="InterPro" id="IPR003594">
    <property type="entry name" value="HATPase_dom"/>
</dbReference>
<dbReference type="InterPro" id="IPR036890">
    <property type="entry name" value="HATPase_C_sf"/>
</dbReference>
<organism evidence="15 16">
    <name type="scientific">Pseudodesulfovibrio profundus</name>
    <dbReference type="NCBI Taxonomy" id="57320"/>
    <lineage>
        <taxon>Bacteria</taxon>
        <taxon>Pseudomonadati</taxon>
        <taxon>Thermodesulfobacteriota</taxon>
        <taxon>Desulfovibrionia</taxon>
        <taxon>Desulfovibrionales</taxon>
        <taxon>Desulfovibrionaceae</taxon>
    </lineage>
</organism>
<dbReference type="KEGG" id="pprf:DPRO_0643"/>
<comment type="subunit">
    <text evidence="9">At low DSF concentrations, interacts with RpfF.</text>
</comment>
<dbReference type="PROSITE" id="PS50109">
    <property type="entry name" value="HIS_KIN"/>
    <property type="match status" value="1"/>
</dbReference>
<dbReference type="Pfam" id="PF02518">
    <property type="entry name" value="HATPase_c"/>
    <property type="match status" value="1"/>
</dbReference>
<evidence type="ECO:0000256" key="2">
    <source>
        <dbReference type="ARBA" id="ARBA00012438"/>
    </source>
</evidence>
<dbReference type="SMART" id="SM00388">
    <property type="entry name" value="HisKA"/>
    <property type="match status" value="1"/>
</dbReference>
<dbReference type="CDD" id="cd00082">
    <property type="entry name" value="HisKA"/>
    <property type="match status" value="1"/>
</dbReference>
<keyword evidence="3 11" id="KW-0597">Phosphoprotein</keyword>
<dbReference type="GO" id="GO:0005524">
    <property type="term" value="F:ATP binding"/>
    <property type="evidence" value="ECO:0007669"/>
    <property type="project" value="UniProtKB-KW"/>
</dbReference>
<dbReference type="EMBL" id="LT907975">
    <property type="protein sequence ID" value="SOB57527.1"/>
    <property type="molecule type" value="Genomic_DNA"/>
</dbReference>
<dbReference type="PROSITE" id="PS50110">
    <property type="entry name" value="RESPONSE_REGULATORY"/>
    <property type="match status" value="1"/>
</dbReference>
<evidence type="ECO:0000256" key="4">
    <source>
        <dbReference type="ARBA" id="ARBA00022679"/>
    </source>
</evidence>
<dbReference type="PRINTS" id="PR00344">
    <property type="entry name" value="BCTRLSENSOR"/>
</dbReference>
<dbReference type="Proteomes" id="UP000219215">
    <property type="component" value="Chromosome DPRO"/>
</dbReference>
<dbReference type="InterPro" id="IPR001610">
    <property type="entry name" value="PAC"/>
</dbReference>
<name>A0A2C8F568_9BACT</name>
<evidence type="ECO:0000256" key="3">
    <source>
        <dbReference type="ARBA" id="ARBA00022553"/>
    </source>
</evidence>
<evidence type="ECO:0000256" key="9">
    <source>
        <dbReference type="ARBA" id="ARBA00064003"/>
    </source>
</evidence>
<dbReference type="SUPFAM" id="SSF47384">
    <property type="entry name" value="Homodimeric domain of signal transducing histidine kinase"/>
    <property type="match status" value="1"/>
</dbReference>
<dbReference type="CDD" id="cd17546">
    <property type="entry name" value="REC_hyHK_CKI1_RcsC-like"/>
    <property type="match status" value="1"/>
</dbReference>
<dbReference type="InterPro" id="IPR035965">
    <property type="entry name" value="PAS-like_dom_sf"/>
</dbReference>
<dbReference type="Pfam" id="PF00072">
    <property type="entry name" value="Response_reg"/>
    <property type="match status" value="1"/>
</dbReference>
<dbReference type="SUPFAM" id="SSF55785">
    <property type="entry name" value="PYP-like sensor domain (PAS domain)"/>
    <property type="match status" value="1"/>
</dbReference>
<dbReference type="InterPro" id="IPR005467">
    <property type="entry name" value="His_kinase_dom"/>
</dbReference>
<reference evidence="16" key="1">
    <citation type="submission" date="2017-09" db="EMBL/GenBank/DDBJ databases">
        <authorList>
            <person name="Regsiter A."/>
            <person name="William W."/>
        </authorList>
    </citation>
    <scope>NUCLEOTIDE SEQUENCE [LARGE SCALE GENOMIC DNA]</scope>
    <source>
        <strain evidence="16">500-1</strain>
    </source>
</reference>
<sequence>MVQFPEPTSDRFRVTDAFNALRTDGKIVDEKFKILLPTSNQRWVRAQAFPVYDDKGIRVRMVGIAEDITESRAIQTALVKAKQDAESANQAKTEFLTNMSHELRTPLNGILGMLQLTRDTKLTTEQFEYLDTAISSSKVLLNVINDILNIAQIEAGKLILHGQLFSLHEILETIYKFFKHSALSKNVDLTMEVEPGLPAHLIGDEVRIRQILFNLVGNSVKFTEDGSIHVHIQKLPIRPKDDVIVVLFTIADTGIGIPADKINYVFESFTQVDGTYTRRYQGTGLGLGIVKNLVTHMNGTITVDSDLGEGTTMFVTLQLKVPSKEQMAQLSVNKNLNKDDHGRYTILIVEDDRVNQIAISRMLQKMGHSPTCVDNGKKALEALKKAEYDCVFMDIQMPIMDGIEATNIIRQSKDMAHLSDIPIVALTAHAMPGDRDKFLKMGMNDYISKPVTSDQLYAALEKLNLNEGQ</sequence>
<proteinExistence type="predicted"/>
<protein>
    <recommendedName>
        <fullName evidence="10">Sensory/regulatory protein RpfC</fullName>
        <ecNumber evidence="2">2.7.13.3</ecNumber>
    </recommendedName>
</protein>
<evidence type="ECO:0000256" key="6">
    <source>
        <dbReference type="ARBA" id="ARBA00022777"/>
    </source>
</evidence>
<dbReference type="SMART" id="SM00448">
    <property type="entry name" value="REC"/>
    <property type="match status" value="1"/>
</dbReference>
<keyword evidence="16" id="KW-1185">Reference proteome</keyword>
<evidence type="ECO:0000256" key="11">
    <source>
        <dbReference type="PROSITE-ProRule" id="PRU00169"/>
    </source>
</evidence>
<dbReference type="SMART" id="SM00387">
    <property type="entry name" value="HATPase_c"/>
    <property type="match status" value="1"/>
</dbReference>
<evidence type="ECO:0000256" key="1">
    <source>
        <dbReference type="ARBA" id="ARBA00000085"/>
    </source>
</evidence>
<evidence type="ECO:0000313" key="16">
    <source>
        <dbReference type="Proteomes" id="UP000219215"/>
    </source>
</evidence>
<dbReference type="Gene3D" id="3.40.50.2300">
    <property type="match status" value="1"/>
</dbReference>
<keyword evidence="6 15" id="KW-0418">Kinase</keyword>
<dbReference type="PANTHER" id="PTHR45339">
    <property type="entry name" value="HYBRID SIGNAL TRANSDUCTION HISTIDINE KINASE J"/>
    <property type="match status" value="1"/>
</dbReference>
<dbReference type="SUPFAM" id="SSF52172">
    <property type="entry name" value="CheY-like"/>
    <property type="match status" value="1"/>
</dbReference>
<dbReference type="PROSITE" id="PS50113">
    <property type="entry name" value="PAC"/>
    <property type="match status" value="1"/>
</dbReference>
<accession>A0A2C8F568</accession>
<dbReference type="FunFam" id="1.10.287.130:FF:000002">
    <property type="entry name" value="Two-component osmosensing histidine kinase"/>
    <property type="match status" value="1"/>
</dbReference>
<dbReference type="InterPro" id="IPR036097">
    <property type="entry name" value="HisK_dim/P_sf"/>
</dbReference>
<feature type="domain" description="Response regulatory" evidence="13">
    <location>
        <begin position="345"/>
        <end position="464"/>
    </location>
</feature>
<dbReference type="InterPro" id="IPR011006">
    <property type="entry name" value="CheY-like_superfamily"/>
</dbReference>
<dbReference type="PANTHER" id="PTHR45339:SF1">
    <property type="entry name" value="HYBRID SIGNAL TRANSDUCTION HISTIDINE KINASE J"/>
    <property type="match status" value="1"/>
</dbReference>
<dbReference type="OrthoDB" id="9816309at2"/>
<dbReference type="InterPro" id="IPR001789">
    <property type="entry name" value="Sig_transdc_resp-reg_receiver"/>
</dbReference>
<dbReference type="InterPro" id="IPR000700">
    <property type="entry name" value="PAS-assoc_C"/>
</dbReference>